<evidence type="ECO:0000313" key="4">
    <source>
        <dbReference type="EMBL" id="CBN75252.1"/>
    </source>
</evidence>
<evidence type="ECO:0000256" key="3">
    <source>
        <dbReference type="PROSITE-ProRule" id="PRU00339"/>
    </source>
</evidence>
<reference evidence="4 5" key="1">
    <citation type="journal article" date="2010" name="Nature">
        <title>The Ectocarpus genome and the independent evolution of multicellularity in brown algae.</title>
        <authorList>
            <person name="Cock J.M."/>
            <person name="Sterck L."/>
            <person name="Rouze P."/>
            <person name="Scornet D."/>
            <person name="Allen A.E."/>
            <person name="Amoutzias G."/>
            <person name="Anthouard V."/>
            <person name="Artiguenave F."/>
            <person name="Aury J.M."/>
            <person name="Badger J.H."/>
            <person name="Beszteri B."/>
            <person name="Billiau K."/>
            <person name="Bonnet E."/>
            <person name="Bothwell J.H."/>
            <person name="Bowler C."/>
            <person name="Boyen C."/>
            <person name="Brownlee C."/>
            <person name="Carrano C.J."/>
            <person name="Charrier B."/>
            <person name="Cho G.Y."/>
            <person name="Coelho S.M."/>
            <person name="Collen J."/>
            <person name="Corre E."/>
            <person name="Da Silva C."/>
            <person name="Delage L."/>
            <person name="Delaroque N."/>
            <person name="Dittami S.M."/>
            <person name="Doulbeau S."/>
            <person name="Elias M."/>
            <person name="Farnham G."/>
            <person name="Gachon C.M."/>
            <person name="Gschloessl B."/>
            <person name="Heesch S."/>
            <person name="Jabbari K."/>
            <person name="Jubin C."/>
            <person name="Kawai H."/>
            <person name="Kimura K."/>
            <person name="Kloareg B."/>
            <person name="Kupper F.C."/>
            <person name="Lang D."/>
            <person name="Le Bail A."/>
            <person name="Leblanc C."/>
            <person name="Lerouge P."/>
            <person name="Lohr M."/>
            <person name="Lopez P.J."/>
            <person name="Martens C."/>
            <person name="Maumus F."/>
            <person name="Michel G."/>
            <person name="Miranda-Saavedra D."/>
            <person name="Morales J."/>
            <person name="Moreau H."/>
            <person name="Motomura T."/>
            <person name="Nagasato C."/>
            <person name="Napoli C.A."/>
            <person name="Nelson D.R."/>
            <person name="Nyvall-Collen P."/>
            <person name="Peters A.F."/>
            <person name="Pommier C."/>
            <person name="Potin P."/>
            <person name="Poulain J."/>
            <person name="Quesneville H."/>
            <person name="Read B."/>
            <person name="Rensing S.A."/>
            <person name="Ritter A."/>
            <person name="Rousvoal S."/>
            <person name="Samanta M."/>
            <person name="Samson G."/>
            <person name="Schroeder D.C."/>
            <person name="Segurens B."/>
            <person name="Strittmatter M."/>
            <person name="Tonon T."/>
            <person name="Tregear J.W."/>
            <person name="Valentin K."/>
            <person name="von Dassow P."/>
            <person name="Yamagishi T."/>
            <person name="Van de Peer Y."/>
            <person name="Wincker P."/>
        </authorList>
    </citation>
    <scope>NUCLEOTIDE SEQUENCE [LARGE SCALE GENOMIC DNA]</scope>
    <source>
        <strain evidence="5">Ec32 / CCAP1310/4</strain>
    </source>
</reference>
<dbReference type="PANTHER" id="PTHR22904:SF523">
    <property type="entry name" value="STRESS-INDUCED-PHOSPHOPROTEIN 1"/>
    <property type="match status" value="1"/>
</dbReference>
<evidence type="ECO:0000256" key="2">
    <source>
        <dbReference type="ARBA" id="ARBA00022803"/>
    </source>
</evidence>
<sequence length="113" mass="12513">MGVSEENKAIAEAKRKAGNDAFAKKDLDEAVRLYSEAIELDPSSYIYRSNRSACYALQGKHEMAKEEAEACIKINPDFTKGYYRLATAQTEMGEMDAALETVKAGLGRDPKQE</sequence>
<name>D8LSQ2_ECTSI</name>
<accession>D8LSQ2</accession>
<dbReference type="Gene3D" id="1.25.40.10">
    <property type="entry name" value="Tetratricopeptide repeat domain"/>
    <property type="match status" value="1"/>
</dbReference>
<dbReference type="EMBL" id="FN648992">
    <property type="protein sequence ID" value="CBN75252.1"/>
    <property type="molecule type" value="Genomic_DNA"/>
</dbReference>
<dbReference type="eggNOG" id="KOG0548">
    <property type="taxonomic scope" value="Eukaryota"/>
</dbReference>
<keyword evidence="1" id="KW-0677">Repeat</keyword>
<proteinExistence type="predicted"/>
<dbReference type="STRING" id="2880.D8LSQ2"/>
<dbReference type="Proteomes" id="UP000002630">
    <property type="component" value="Linkage Group LG10"/>
</dbReference>
<dbReference type="SMART" id="SM00028">
    <property type="entry name" value="TPR"/>
    <property type="match status" value="3"/>
</dbReference>
<dbReference type="SUPFAM" id="SSF48452">
    <property type="entry name" value="TPR-like"/>
    <property type="match status" value="1"/>
</dbReference>
<dbReference type="OMA" id="MDATECI"/>
<keyword evidence="5" id="KW-1185">Reference proteome</keyword>
<evidence type="ECO:0000313" key="5">
    <source>
        <dbReference type="Proteomes" id="UP000002630"/>
    </source>
</evidence>
<dbReference type="OrthoDB" id="2423701at2759"/>
<dbReference type="EMBL" id="FN649735">
    <property type="protein sequence ID" value="CBN75252.1"/>
    <property type="molecule type" value="Genomic_DNA"/>
</dbReference>
<evidence type="ECO:0000256" key="1">
    <source>
        <dbReference type="ARBA" id="ARBA00022737"/>
    </source>
</evidence>
<keyword evidence="2 3" id="KW-0802">TPR repeat</keyword>
<dbReference type="PANTHER" id="PTHR22904">
    <property type="entry name" value="TPR REPEAT CONTAINING PROTEIN"/>
    <property type="match status" value="1"/>
</dbReference>
<feature type="repeat" description="TPR" evidence="3">
    <location>
        <begin position="79"/>
        <end position="112"/>
    </location>
</feature>
<dbReference type="InterPro" id="IPR013105">
    <property type="entry name" value="TPR_2"/>
</dbReference>
<feature type="repeat" description="TPR" evidence="3">
    <location>
        <begin position="11"/>
        <end position="44"/>
    </location>
</feature>
<organism evidence="4 5">
    <name type="scientific">Ectocarpus siliculosus</name>
    <name type="common">Brown alga</name>
    <name type="synonym">Conferva siliculosa</name>
    <dbReference type="NCBI Taxonomy" id="2880"/>
    <lineage>
        <taxon>Eukaryota</taxon>
        <taxon>Sar</taxon>
        <taxon>Stramenopiles</taxon>
        <taxon>Ochrophyta</taxon>
        <taxon>PX clade</taxon>
        <taxon>Phaeophyceae</taxon>
        <taxon>Ectocarpales</taxon>
        <taxon>Ectocarpaceae</taxon>
        <taxon>Ectocarpus</taxon>
    </lineage>
</organism>
<dbReference type="PROSITE" id="PS50005">
    <property type="entry name" value="TPR"/>
    <property type="match status" value="2"/>
</dbReference>
<gene>
    <name evidence="4" type="ORF">Esi_0076_0040</name>
</gene>
<dbReference type="InterPro" id="IPR019734">
    <property type="entry name" value="TPR_rpt"/>
</dbReference>
<dbReference type="AlphaFoldDB" id="D8LSQ2"/>
<dbReference type="GO" id="GO:0051879">
    <property type="term" value="F:Hsp90 protein binding"/>
    <property type="evidence" value="ECO:0007669"/>
    <property type="project" value="TreeGrafter"/>
</dbReference>
<dbReference type="InterPro" id="IPR011990">
    <property type="entry name" value="TPR-like_helical_dom_sf"/>
</dbReference>
<dbReference type="InParanoid" id="D8LSQ2"/>
<dbReference type="Pfam" id="PF07719">
    <property type="entry name" value="TPR_2"/>
    <property type="match status" value="1"/>
</dbReference>
<protein>
    <submittedName>
        <fullName evidence="4">Uncharacterized protein</fullName>
    </submittedName>
</protein>
<dbReference type="Pfam" id="PF14559">
    <property type="entry name" value="TPR_19"/>
    <property type="match status" value="1"/>
</dbReference>